<feature type="transmembrane region" description="Helical" evidence="1">
    <location>
        <begin position="126"/>
        <end position="147"/>
    </location>
</feature>
<keyword evidence="1" id="KW-0812">Transmembrane</keyword>
<sequence length="317" mass="34765">MSGVQDLYHYTSVAAAELIKRDNCIRKSTGTKADAVLGEGVYLTDLSTSTDDDVLLANNYGRVTASMKSKIEVCFRIPAADLPGFRRKRLGSRVIYLYPDDIDLENVHYELCKKDKNGGWGEWGDWITIGLLVGGALVLGGLLARWLGGSEKEKEKTASGVQDLYHYTSMAAAELIKRDNCIRKSTCTKTDAVLGEGVYLTDLSTSTDDDVLLANNYGRVTASIKSKIEVCFRIPAADLPGLRRKRLGSRVIYLYPDDIDLENVHYELCKKDKNGGWGEWGDWITIGLLVGGALVLGGLLARWLGGSEKEKEKTASG</sequence>
<dbReference type="AlphaFoldDB" id="A0AAD9MZ97"/>
<reference evidence="2" key="1">
    <citation type="journal article" date="2023" name="Mol. Biol. Evol.">
        <title>Third-Generation Sequencing Reveals the Adaptive Role of the Epigenome in Three Deep-Sea Polychaetes.</title>
        <authorList>
            <person name="Perez M."/>
            <person name="Aroh O."/>
            <person name="Sun Y."/>
            <person name="Lan Y."/>
            <person name="Juniper S.K."/>
            <person name="Young C.R."/>
            <person name="Angers B."/>
            <person name="Qian P.Y."/>
        </authorList>
    </citation>
    <scope>NUCLEOTIDE SEQUENCE</scope>
    <source>
        <strain evidence="2">P08H-3</strain>
    </source>
</reference>
<name>A0AAD9MZ97_9ANNE</name>
<accession>A0AAD9MZ97</accession>
<dbReference type="EMBL" id="JAODUP010000381">
    <property type="protein sequence ID" value="KAK2150955.1"/>
    <property type="molecule type" value="Genomic_DNA"/>
</dbReference>
<evidence type="ECO:0000256" key="1">
    <source>
        <dbReference type="SAM" id="Phobius"/>
    </source>
</evidence>
<feature type="transmembrane region" description="Helical" evidence="1">
    <location>
        <begin position="280"/>
        <end position="304"/>
    </location>
</feature>
<comment type="caution">
    <text evidence="2">The sequence shown here is derived from an EMBL/GenBank/DDBJ whole genome shotgun (WGS) entry which is preliminary data.</text>
</comment>
<protein>
    <submittedName>
        <fullName evidence="2">Uncharacterized protein</fullName>
    </submittedName>
</protein>
<organism evidence="2 3">
    <name type="scientific">Paralvinella palmiformis</name>
    <dbReference type="NCBI Taxonomy" id="53620"/>
    <lineage>
        <taxon>Eukaryota</taxon>
        <taxon>Metazoa</taxon>
        <taxon>Spiralia</taxon>
        <taxon>Lophotrochozoa</taxon>
        <taxon>Annelida</taxon>
        <taxon>Polychaeta</taxon>
        <taxon>Sedentaria</taxon>
        <taxon>Canalipalpata</taxon>
        <taxon>Terebellida</taxon>
        <taxon>Terebelliformia</taxon>
        <taxon>Alvinellidae</taxon>
        <taxon>Paralvinella</taxon>
    </lineage>
</organism>
<proteinExistence type="predicted"/>
<evidence type="ECO:0000313" key="2">
    <source>
        <dbReference type="EMBL" id="KAK2150955.1"/>
    </source>
</evidence>
<gene>
    <name evidence="2" type="ORF">LSH36_381g02027</name>
</gene>
<keyword evidence="1" id="KW-0472">Membrane</keyword>
<dbReference type="Proteomes" id="UP001208570">
    <property type="component" value="Unassembled WGS sequence"/>
</dbReference>
<evidence type="ECO:0000313" key="3">
    <source>
        <dbReference type="Proteomes" id="UP001208570"/>
    </source>
</evidence>
<keyword evidence="1" id="KW-1133">Transmembrane helix</keyword>
<keyword evidence="3" id="KW-1185">Reference proteome</keyword>